<feature type="transmembrane region" description="Helical" evidence="6">
    <location>
        <begin position="207"/>
        <end position="228"/>
    </location>
</feature>
<feature type="transmembrane region" description="Helical" evidence="6">
    <location>
        <begin position="269"/>
        <end position="289"/>
    </location>
</feature>
<evidence type="ECO:0000313" key="7">
    <source>
        <dbReference type="EMBL" id="OCW56950.1"/>
    </source>
</evidence>
<dbReference type="STRING" id="1480615.AWJ14_07270"/>
<comment type="caution">
    <text evidence="7">The sequence shown here is derived from an EMBL/GenBank/DDBJ whole genome shotgun (WGS) entry which is preliminary data.</text>
</comment>
<dbReference type="InterPro" id="IPR002549">
    <property type="entry name" value="AI-2E-like"/>
</dbReference>
<dbReference type="GO" id="GO:0016020">
    <property type="term" value="C:membrane"/>
    <property type="evidence" value="ECO:0007669"/>
    <property type="project" value="UniProtKB-SubCell"/>
</dbReference>
<evidence type="ECO:0000256" key="2">
    <source>
        <dbReference type="ARBA" id="ARBA00009773"/>
    </source>
</evidence>
<evidence type="ECO:0000256" key="6">
    <source>
        <dbReference type="SAM" id="Phobius"/>
    </source>
</evidence>
<dbReference type="RefSeq" id="WP_066180094.1">
    <property type="nucleotide sequence ID" value="NZ_LQZT01000023.1"/>
</dbReference>
<sequence length="352" mass="37090">MTHETKPKTGWELASPGGRRRVSVCVVFAVLALLLLLLPGTLLMIFAGVLLAILLRTCGAAAAKGLHIPAAWGVAAVLLAAVVGVTLAGMAFAPSISAQLDELWRQVPSSLDSLRQEAERYQWAQDLIARIGATDLWSPSSRSAATNAVTSLFGYLGNAIILLFIAIYGALDPQTYRRGFLALFAPSIRERADHMLSRAVATLKQWLLAKLISMSVVGVLTGLGLWVVGVPLALLLGLIAGLLAFIPNFGPVLAAAPGVLLAVPDGARVVALVVGVYLAVQLLESYVITPLVQQRTVALPPLLVISAQLLFGSLFGLIGLALATPLTALALRLISDLYVKTYLEDDPPADLA</sequence>
<feature type="transmembrane region" description="Helical" evidence="6">
    <location>
        <begin position="21"/>
        <end position="38"/>
    </location>
</feature>
<dbReference type="Proteomes" id="UP000094795">
    <property type="component" value="Unassembled WGS sequence"/>
</dbReference>
<dbReference type="OrthoDB" id="5761230at2"/>
<evidence type="ECO:0000256" key="3">
    <source>
        <dbReference type="ARBA" id="ARBA00022692"/>
    </source>
</evidence>
<keyword evidence="4 6" id="KW-1133">Transmembrane helix</keyword>
<dbReference type="PANTHER" id="PTHR21716:SF62">
    <property type="entry name" value="TRANSPORT PROTEIN YDBI-RELATED"/>
    <property type="match status" value="1"/>
</dbReference>
<comment type="similarity">
    <text evidence="2">Belongs to the autoinducer-2 exporter (AI-2E) (TC 2.A.86) family.</text>
</comment>
<evidence type="ECO:0000256" key="5">
    <source>
        <dbReference type="ARBA" id="ARBA00023136"/>
    </source>
</evidence>
<keyword evidence="5 6" id="KW-0472">Membrane</keyword>
<feature type="transmembrane region" description="Helical" evidence="6">
    <location>
        <begin position="234"/>
        <end position="262"/>
    </location>
</feature>
<reference evidence="7 8" key="1">
    <citation type="submission" date="2015-12" db="EMBL/GenBank/DDBJ databases">
        <authorList>
            <person name="Shamseldin A."/>
            <person name="Moawad H."/>
            <person name="Abd El-Rahim W.M."/>
            <person name="Sadowsky M.J."/>
        </authorList>
    </citation>
    <scope>NUCLEOTIDE SEQUENCE [LARGE SCALE GENOMIC DNA]</scope>
    <source>
        <strain evidence="7 8">JC234</strain>
    </source>
</reference>
<comment type="subcellular location">
    <subcellularLocation>
        <location evidence="1">Membrane</location>
        <topology evidence="1">Multi-pass membrane protein</topology>
    </subcellularLocation>
</comment>
<dbReference type="GO" id="GO:0055085">
    <property type="term" value="P:transmembrane transport"/>
    <property type="evidence" value="ECO:0007669"/>
    <property type="project" value="TreeGrafter"/>
</dbReference>
<evidence type="ECO:0000313" key="8">
    <source>
        <dbReference type="Proteomes" id="UP000094795"/>
    </source>
</evidence>
<feature type="transmembrane region" description="Helical" evidence="6">
    <location>
        <begin position="309"/>
        <end position="331"/>
    </location>
</feature>
<organism evidence="7 8">
    <name type="scientific">Hoeflea olei</name>
    <dbReference type="NCBI Taxonomy" id="1480615"/>
    <lineage>
        <taxon>Bacteria</taxon>
        <taxon>Pseudomonadati</taxon>
        <taxon>Pseudomonadota</taxon>
        <taxon>Alphaproteobacteria</taxon>
        <taxon>Hyphomicrobiales</taxon>
        <taxon>Rhizobiaceae</taxon>
        <taxon>Hoeflea</taxon>
    </lineage>
</organism>
<accession>A0A1C1YUD6</accession>
<proteinExistence type="inferred from homology"/>
<name>A0A1C1YUD6_9HYPH</name>
<feature type="transmembrane region" description="Helical" evidence="6">
    <location>
        <begin position="152"/>
        <end position="171"/>
    </location>
</feature>
<evidence type="ECO:0000256" key="1">
    <source>
        <dbReference type="ARBA" id="ARBA00004141"/>
    </source>
</evidence>
<protein>
    <recommendedName>
        <fullName evidence="9">Permease</fullName>
    </recommendedName>
</protein>
<dbReference type="AlphaFoldDB" id="A0A1C1YUD6"/>
<gene>
    <name evidence="7" type="ORF">AWJ14_07270</name>
</gene>
<keyword evidence="3 6" id="KW-0812">Transmembrane</keyword>
<keyword evidence="8" id="KW-1185">Reference proteome</keyword>
<dbReference type="EMBL" id="LQZT01000023">
    <property type="protein sequence ID" value="OCW56950.1"/>
    <property type="molecule type" value="Genomic_DNA"/>
</dbReference>
<evidence type="ECO:0000256" key="4">
    <source>
        <dbReference type="ARBA" id="ARBA00022989"/>
    </source>
</evidence>
<feature type="transmembrane region" description="Helical" evidence="6">
    <location>
        <begin position="70"/>
        <end position="93"/>
    </location>
</feature>
<dbReference type="Pfam" id="PF01594">
    <property type="entry name" value="AI-2E_transport"/>
    <property type="match status" value="1"/>
</dbReference>
<dbReference type="PANTHER" id="PTHR21716">
    <property type="entry name" value="TRANSMEMBRANE PROTEIN"/>
    <property type="match status" value="1"/>
</dbReference>
<evidence type="ECO:0008006" key="9">
    <source>
        <dbReference type="Google" id="ProtNLM"/>
    </source>
</evidence>